<sequence length="65" mass="6955">MNDFLMTIGGFAALASFIGFFIGLVRLIFVSEDKKTSLKIILYSVIGFVVGFGTCAANFSLGGMH</sequence>
<feature type="transmembrane region" description="Helical" evidence="1">
    <location>
        <begin position="41"/>
        <end position="61"/>
    </location>
</feature>
<dbReference type="RefSeq" id="WP_109194152.1">
    <property type="nucleotide sequence ID" value="NZ_CP029255.1"/>
</dbReference>
<dbReference type="KEGG" id="fcr:HYN56_21945"/>
<protein>
    <submittedName>
        <fullName evidence="2">Uncharacterized protein</fullName>
    </submittedName>
</protein>
<evidence type="ECO:0000313" key="2">
    <source>
        <dbReference type="EMBL" id="AWK06747.1"/>
    </source>
</evidence>
<gene>
    <name evidence="2" type="ORF">HYN56_21945</name>
</gene>
<dbReference type="AlphaFoldDB" id="A0A2S1YRM4"/>
<proteinExistence type="predicted"/>
<dbReference type="EMBL" id="CP029255">
    <property type="protein sequence ID" value="AWK06747.1"/>
    <property type="molecule type" value="Genomic_DNA"/>
</dbReference>
<name>A0A2S1YRM4_9FLAO</name>
<dbReference type="OrthoDB" id="1372507at2"/>
<keyword evidence="1" id="KW-0472">Membrane</keyword>
<reference evidence="2 3" key="1">
    <citation type="submission" date="2018-05" db="EMBL/GenBank/DDBJ databases">
        <title>Genome sequencing of Flavobacterium sp. HYN0056.</title>
        <authorList>
            <person name="Yi H."/>
            <person name="Baek C."/>
        </authorList>
    </citation>
    <scope>NUCLEOTIDE SEQUENCE [LARGE SCALE GENOMIC DNA]</scope>
    <source>
        <strain evidence="2 3">HYN0056</strain>
    </source>
</reference>
<accession>A0A2S1YRM4</accession>
<dbReference type="Proteomes" id="UP000245250">
    <property type="component" value="Chromosome"/>
</dbReference>
<keyword evidence="1" id="KW-1133">Transmembrane helix</keyword>
<keyword evidence="1" id="KW-0812">Transmembrane</keyword>
<organism evidence="2 3">
    <name type="scientific">Flavobacterium crocinum</name>
    <dbReference type="NCBI Taxonomy" id="2183896"/>
    <lineage>
        <taxon>Bacteria</taxon>
        <taxon>Pseudomonadati</taxon>
        <taxon>Bacteroidota</taxon>
        <taxon>Flavobacteriia</taxon>
        <taxon>Flavobacteriales</taxon>
        <taxon>Flavobacteriaceae</taxon>
        <taxon>Flavobacterium</taxon>
    </lineage>
</organism>
<evidence type="ECO:0000256" key="1">
    <source>
        <dbReference type="SAM" id="Phobius"/>
    </source>
</evidence>
<keyword evidence="3" id="KW-1185">Reference proteome</keyword>
<evidence type="ECO:0000313" key="3">
    <source>
        <dbReference type="Proteomes" id="UP000245250"/>
    </source>
</evidence>
<feature type="transmembrane region" description="Helical" evidence="1">
    <location>
        <begin position="6"/>
        <end position="29"/>
    </location>
</feature>